<proteinExistence type="predicted"/>
<gene>
    <name evidence="2" type="ORF">H5P30_06610</name>
</gene>
<evidence type="ECO:0000256" key="1">
    <source>
        <dbReference type="SAM" id="Phobius"/>
    </source>
</evidence>
<dbReference type="Proteomes" id="UP000525652">
    <property type="component" value="Unassembled WGS sequence"/>
</dbReference>
<dbReference type="PANTHER" id="PTHR38643:SF1">
    <property type="entry name" value="PURINE NUCLEOSIDE PERMEASE C285.05-RELATED"/>
    <property type="match status" value="1"/>
</dbReference>
<accession>A0A7X1E3U8</accession>
<dbReference type="AlphaFoldDB" id="A0A7X1E3U8"/>
<dbReference type="PIRSF" id="PIRSF013171">
    <property type="entry name" value="Pur_nuclsid_perm"/>
    <property type="match status" value="1"/>
</dbReference>
<keyword evidence="3" id="KW-1185">Reference proteome</keyword>
<evidence type="ECO:0000313" key="2">
    <source>
        <dbReference type="EMBL" id="MBC2601446.1"/>
    </source>
</evidence>
<evidence type="ECO:0000313" key="3">
    <source>
        <dbReference type="Proteomes" id="UP000525652"/>
    </source>
</evidence>
<dbReference type="GO" id="GO:0009116">
    <property type="term" value="P:nucleoside metabolic process"/>
    <property type="evidence" value="ECO:0007669"/>
    <property type="project" value="InterPro"/>
</dbReference>
<dbReference type="Gene3D" id="3.40.50.1580">
    <property type="entry name" value="Nucleoside phosphorylase domain"/>
    <property type="match status" value="1"/>
</dbReference>
<keyword evidence="1" id="KW-1133">Transmembrane helix</keyword>
<reference evidence="2 3" key="1">
    <citation type="submission" date="2020-07" db="EMBL/GenBank/DDBJ databases">
        <authorList>
            <person name="Feng X."/>
        </authorList>
    </citation>
    <scope>NUCLEOTIDE SEQUENCE [LARGE SCALE GENOMIC DNA]</scope>
    <source>
        <strain evidence="2 3">JCM14086</strain>
    </source>
</reference>
<dbReference type="GO" id="GO:0003824">
    <property type="term" value="F:catalytic activity"/>
    <property type="evidence" value="ECO:0007669"/>
    <property type="project" value="InterPro"/>
</dbReference>
<dbReference type="Pfam" id="PF06516">
    <property type="entry name" value="NUP"/>
    <property type="match status" value="1"/>
</dbReference>
<dbReference type="EMBL" id="JACHVA010000053">
    <property type="protein sequence ID" value="MBC2601446.1"/>
    <property type="molecule type" value="Genomic_DNA"/>
</dbReference>
<dbReference type="GO" id="GO:0055085">
    <property type="term" value="P:transmembrane transport"/>
    <property type="evidence" value="ECO:0007669"/>
    <property type="project" value="InterPro"/>
</dbReference>
<comment type="caution">
    <text evidence="2">The sequence shown here is derived from an EMBL/GenBank/DDBJ whole genome shotgun (WGS) entry which is preliminary data.</text>
</comment>
<keyword evidence="1" id="KW-0472">Membrane</keyword>
<keyword evidence="1" id="KW-0812">Transmembrane</keyword>
<dbReference type="PANTHER" id="PTHR38643">
    <property type="entry name" value="PURINE NUCLEOSIDE PERMEASE C285.05-RELATED"/>
    <property type="match status" value="1"/>
</dbReference>
<protein>
    <submittedName>
        <fullName evidence="2">Purine nucleoside permease</fullName>
    </submittedName>
</protein>
<dbReference type="InterPro" id="IPR035994">
    <property type="entry name" value="Nucleoside_phosphorylase_sf"/>
</dbReference>
<dbReference type="InterPro" id="IPR009486">
    <property type="entry name" value="Pur_nuclsid_perm"/>
</dbReference>
<name>A0A7X1E3U8_9BACT</name>
<dbReference type="RefSeq" id="WP_185692159.1">
    <property type="nucleotide sequence ID" value="NZ_JACHVA010000053.1"/>
</dbReference>
<sequence>MKPAVVLVTQFEPTNGQTGEFSRFREAFSLEPIPDSPLPNLLYTNSDGSILGIIAGVGAVQTASVITALGMFSRFDLSDSLWLISGIAGGDPARSALGSPILTDWCVDGDLAWEIDARELPEDWPTGLLPLGAKAPYSPPATDGGVFGSRYESTPLPKDVLNWAQKLAASVPLAQSDEARKEGERYSENPAAASEPCLQVGATLSAVRFWHGHLMNEWANRWVELFTSGQGQFQSSNMEDSGTLFAIRFLHRQGLANADQVLLIRTVSNFTRPPQGEPAVSTLIAEEGEAHFPGFSLALENGFRVGEKLIRNWLAGDRPPGRGV</sequence>
<organism evidence="2 3">
    <name type="scientific">Puniceicoccus vermicola</name>
    <dbReference type="NCBI Taxonomy" id="388746"/>
    <lineage>
        <taxon>Bacteria</taxon>
        <taxon>Pseudomonadati</taxon>
        <taxon>Verrucomicrobiota</taxon>
        <taxon>Opitutia</taxon>
        <taxon>Puniceicoccales</taxon>
        <taxon>Puniceicoccaceae</taxon>
        <taxon>Puniceicoccus</taxon>
    </lineage>
</organism>
<feature type="transmembrane region" description="Helical" evidence="1">
    <location>
        <begin position="50"/>
        <end position="72"/>
    </location>
</feature>